<comment type="subcellular location">
    <subcellularLocation>
        <location evidence="1">Cell membrane</location>
        <topology evidence="1">Multi-pass membrane protein</topology>
    </subcellularLocation>
</comment>
<keyword evidence="9 11" id="KW-0472">Membrane</keyword>
<dbReference type="PROSITE" id="PS50929">
    <property type="entry name" value="ABC_TM1F"/>
    <property type="match status" value="1"/>
</dbReference>
<sequence length="426" mass="47394">MISVSSRYMAAILPFLVPVFYAIQHFYLRTSRQMRLLDIEHKAPLYSQLIETLEGLATIRAFKWEDDFEKTNLHRLDNSQRPSYLLTCLQRWLTFSVDMVIAVIALVLVALVTTLRGQIGPGFIGIALTNILSFSGIVKTIITSWVMLEVSLGAVARVRNFTLTTRPEGDSEAHLTEPEGEWPSRGAVEFCGASASYSSSGTVLKGVDLSIQPGQKVAICGRTGRNSGKSSLILCLLRMMDLDAGSITIDGVDISTLPHEYVRSKLVAVPQESYIFDGTVRLNLDPTETAPDSEVTAVLERVQLWDKVEERGGLDAVIDDKFFSQGEAQLLVFARAMLRKGKVLILDEITSSLNEESSRIVDEVLRTWFHEWTVIVIAHKLESILEFDRVAVVDAGVVVEYDEPRRLLGRASSFKALYEHSSQPTP</sequence>
<gene>
    <name evidence="14" type="ORF">ColLi_12501</name>
</gene>
<evidence type="ECO:0000256" key="8">
    <source>
        <dbReference type="ARBA" id="ARBA00022989"/>
    </source>
</evidence>
<evidence type="ECO:0000256" key="1">
    <source>
        <dbReference type="ARBA" id="ARBA00004651"/>
    </source>
</evidence>
<organism evidence="14 15">
    <name type="scientific">Colletotrichum liriopes</name>
    <dbReference type="NCBI Taxonomy" id="708192"/>
    <lineage>
        <taxon>Eukaryota</taxon>
        <taxon>Fungi</taxon>
        <taxon>Dikarya</taxon>
        <taxon>Ascomycota</taxon>
        <taxon>Pezizomycotina</taxon>
        <taxon>Sordariomycetes</taxon>
        <taxon>Hypocreomycetidae</taxon>
        <taxon>Glomerellales</taxon>
        <taxon>Glomerellaceae</taxon>
        <taxon>Colletotrichum</taxon>
        <taxon>Colletotrichum spaethianum species complex</taxon>
    </lineage>
</organism>
<keyword evidence="6" id="KW-0547">Nucleotide-binding</keyword>
<feature type="domain" description="ABC transmembrane type-1" evidence="13">
    <location>
        <begin position="1"/>
        <end position="149"/>
    </location>
</feature>
<evidence type="ECO:0000313" key="14">
    <source>
        <dbReference type="EMBL" id="GJC89663.1"/>
    </source>
</evidence>
<evidence type="ECO:0000256" key="9">
    <source>
        <dbReference type="ARBA" id="ARBA00023136"/>
    </source>
</evidence>
<protein>
    <submittedName>
        <fullName evidence="14">ABC transporter atnG</fullName>
    </submittedName>
</protein>
<dbReference type="PROSITE" id="PS00211">
    <property type="entry name" value="ABC_TRANSPORTER_1"/>
    <property type="match status" value="1"/>
</dbReference>
<dbReference type="InterPro" id="IPR017871">
    <property type="entry name" value="ABC_transporter-like_CS"/>
</dbReference>
<dbReference type="Pfam" id="PF00664">
    <property type="entry name" value="ABC_membrane"/>
    <property type="match status" value="1"/>
</dbReference>
<dbReference type="InterPro" id="IPR003593">
    <property type="entry name" value="AAA+_ATPase"/>
</dbReference>
<feature type="domain" description="ABC transporter" evidence="12">
    <location>
        <begin position="188"/>
        <end position="420"/>
    </location>
</feature>
<comment type="similarity">
    <text evidence="2">Belongs to the ABC transporter superfamily. ABCC family. Conjugate transporter (TC 3.A.1.208) subfamily.</text>
</comment>
<dbReference type="InterPro" id="IPR011527">
    <property type="entry name" value="ABC1_TM_dom"/>
</dbReference>
<dbReference type="Pfam" id="PF00005">
    <property type="entry name" value="ABC_tran"/>
    <property type="match status" value="1"/>
</dbReference>
<evidence type="ECO:0000259" key="12">
    <source>
        <dbReference type="PROSITE" id="PS50893"/>
    </source>
</evidence>
<keyword evidence="4" id="KW-1003">Cell membrane</keyword>
<dbReference type="InterPro" id="IPR050173">
    <property type="entry name" value="ABC_transporter_C-like"/>
</dbReference>
<dbReference type="Gene3D" id="3.40.50.300">
    <property type="entry name" value="P-loop containing nucleotide triphosphate hydrolases"/>
    <property type="match status" value="1"/>
</dbReference>
<keyword evidence="10" id="KW-0325">Glycoprotein</keyword>
<name>A0AA37H138_9PEZI</name>
<proteinExistence type="inferred from homology"/>
<evidence type="ECO:0000256" key="4">
    <source>
        <dbReference type="ARBA" id="ARBA00022475"/>
    </source>
</evidence>
<keyword evidence="5 11" id="KW-0812">Transmembrane</keyword>
<evidence type="ECO:0000256" key="10">
    <source>
        <dbReference type="ARBA" id="ARBA00023180"/>
    </source>
</evidence>
<reference evidence="14 15" key="1">
    <citation type="submission" date="2021-07" db="EMBL/GenBank/DDBJ databases">
        <title>Genome data of Colletotrichum spaethianum.</title>
        <authorList>
            <person name="Utami Y.D."/>
            <person name="Hiruma K."/>
        </authorList>
    </citation>
    <scope>NUCLEOTIDE SEQUENCE [LARGE SCALE GENOMIC DNA]</scope>
    <source>
        <strain evidence="14 15">MAFF 242679</strain>
    </source>
</reference>
<dbReference type="AlphaFoldDB" id="A0AA37H138"/>
<dbReference type="InterPro" id="IPR036640">
    <property type="entry name" value="ABC1_TM_sf"/>
</dbReference>
<accession>A0AA37H138</accession>
<keyword evidence="15" id="KW-1185">Reference proteome</keyword>
<dbReference type="InterPro" id="IPR044726">
    <property type="entry name" value="ABCC_6TM_D2"/>
</dbReference>
<dbReference type="SUPFAM" id="SSF52540">
    <property type="entry name" value="P-loop containing nucleoside triphosphate hydrolases"/>
    <property type="match status" value="1"/>
</dbReference>
<evidence type="ECO:0000256" key="7">
    <source>
        <dbReference type="ARBA" id="ARBA00022840"/>
    </source>
</evidence>
<evidence type="ECO:0000256" key="2">
    <source>
        <dbReference type="ARBA" id="ARBA00009726"/>
    </source>
</evidence>
<dbReference type="PANTHER" id="PTHR24223:SF399">
    <property type="entry name" value="ABC TRANSPORTER ATNG"/>
    <property type="match status" value="1"/>
</dbReference>
<dbReference type="CDD" id="cd18580">
    <property type="entry name" value="ABC_6TM_ABCC_D2"/>
    <property type="match status" value="1"/>
</dbReference>
<dbReference type="EMBL" id="BPPX01000044">
    <property type="protein sequence ID" value="GJC89663.1"/>
    <property type="molecule type" value="Genomic_DNA"/>
</dbReference>
<dbReference type="Proteomes" id="UP001055172">
    <property type="component" value="Unassembled WGS sequence"/>
</dbReference>
<evidence type="ECO:0000256" key="6">
    <source>
        <dbReference type="ARBA" id="ARBA00022741"/>
    </source>
</evidence>
<dbReference type="PROSITE" id="PS50893">
    <property type="entry name" value="ABC_TRANSPORTER_2"/>
    <property type="match status" value="1"/>
</dbReference>
<dbReference type="InterPro" id="IPR027417">
    <property type="entry name" value="P-loop_NTPase"/>
</dbReference>
<keyword evidence="8 11" id="KW-1133">Transmembrane helix</keyword>
<keyword evidence="3" id="KW-0813">Transport</keyword>
<evidence type="ECO:0000256" key="3">
    <source>
        <dbReference type="ARBA" id="ARBA00022448"/>
    </source>
</evidence>
<dbReference type="SMART" id="SM00382">
    <property type="entry name" value="AAA"/>
    <property type="match status" value="1"/>
</dbReference>
<evidence type="ECO:0000256" key="5">
    <source>
        <dbReference type="ARBA" id="ARBA00022692"/>
    </source>
</evidence>
<keyword evidence="7" id="KW-0067">ATP-binding</keyword>
<evidence type="ECO:0000259" key="13">
    <source>
        <dbReference type="PROSITE" id="PS50929"/>
    </source>
</evidence>
<comment type="caution">
    <text evidence="14">The sequence shown here is derived from an EMBL/GenBank/DDBJ whole genome shotgun (WGS) entry which is preliminary data.</text>
</comment>
<dbReference type="SUPFAM" id="SSF90123">
    <property type="entry name" value="ABC transporter transmembrane region"/>
    <property type="match status" value="1"/>
</dbReference>
<dbReference type="GO" id="GO:0005886">
    <property type="term" value="C:plasma membrane"/>
    <property type="evidence" value="ECO:0007669"/>
    <property type="project" value="UniProtKB-SubCell"/>
</dbReference>
<dbReference type="GO" id="GO:0016887">
    <property type="term" value="F:ATP hydrolysis activity"/>
    <property type="evidence" value="ECO:0007669"/>
    <property type="project" value="InterPro"/>
</dbReference>
<dbReference type="InterPro" id="IPR003439">
    <property type="entry name" value="ABC_transporter-like_ATP-bd"/>
</dbReference>
<dbReference type="FunFam" id="3.40.50.300:FF:002145">
    <property type="entry name" value="ABC transporter (MsbA subfamily)"/>
    <property type="match status" value="1"/>
</dbReference>
<dbReference type="Gene3D" id="1.20.1560.10">
    <property type="entry name" value="ABC transporter type 1, transmembrane domain"/>
    <property type="match status" value="1"/>
</dbReference>
<evidence type="ECO:0000256" key="11">
    <source>
        <dbReference type="SAM" id="Phobius"/>
    </source>
</evidence>
<evidence type="ECO:0000313" key="15">
    <source>
        <dbReference type="Proteomes" id="UP001055172"/>
    </source>
</evidence>
<dbReference type="PANTHER" id="PTHR24223">
    <property type="entry name" value="ATP-BINDING CASSETTE SUB-FAMILY C"/>
    <property type="match status" value="1"/>
</dbReference>
<dbReference type="GO" id="GO:0005524">
    <property type="term" value="F:ATP binding"/>
    <property type="evidence" value="ECO:0007669"/>
    <property type="project" value="UniProtKB-KW"/>
</dbReference>
<feature type="transmembrane region" description="Helical" evidence="11">
    <location>
        <begin position="92"/>
        <end position="113"/>
    </location>
</feature>
<dbReference type="GO" id="GO:0140359">
    <property type="term" value="F:ABC-type transporter activity"/>
    <property type="evidence" value="ECO:0007669"/>
    <property type="project" value="InterPro"/>
</dbReference>
<feature type="transmembrane region" description="Helical" evidence="11">
    <location>
        <begin position="6"/>
        <end position="28"/>
    </location>
</feature>